<dbReference type="SUPFAM" id="SSF50475">
    <property type="entry name" value="FMN-binding split barrel"/>
    <property type="match status" value="1"/>
</dbReference>
<evidence type="ECO:0000256" key="1">
    <source>
        <dbReference type="SAM" id="MobiDB-lite"/>
    </source>
</evidence>
<accession>A0A841E2C1</accession>
<protein>
    <submittedName>
        <fullName evidence="2">Uncharacterized protein</fullName>
    </submittedName>
</protein>
<evidence type="ECO:0000313" key="3">
    <source>
        <dbReference type="Proteomes" id="UP000578077"/>
    </source>
</evidence>
<organism evidence="2 3">
    <name type="scientific">Streptomonospora salina</name>
    <dbReference type="NCBI Taxonomy" id="104205"/>
    <lineage>
        <taxon>Bacteria</taxon>
        <taxon>Bacillati</taxon>
        <taxon>Actinomycetota</taxon>
        <taxon>Actinomycetes</taxon>
        <taxon>Streptosporangiales</taxon>
        <taxon>Nocardiopsidaceae</taxon>
        <taxon>Streptomonospora</taxon>
    </lineage>
</organism>
<evidence type="ECO:0000313" key="2">
    <source>
        <dbReference type="EMBL" id="MBB5996852.1"/>
    </source>
</evidence>
<dbReference type="RefSeq" id="WP_184633213.1">
    <property type="nucleotide sequence ID" value="NZ_BAABKT010000003.1"/>
</dbReference>
<feature type="compositionally biased region" description="Basic residues" evidence="1">
    <location>
        <begin position="174"/>
        <end position="186"/>
    </location>
</feature>
<proteinExistence type="predicted"/>
<keyword evidence="3" id="KW-1185">Reference proteome</keyword>
<dbReference type="AlphaFoldDB" id="A0A841E2C1"/>
<dbReference type="InterPro" id="IPR037119">
    <property type="entry name" value="Haem_oxidase_HugZ-like_sf"/>
</dbReference>
<comment type="caution">
    <text evidence="2">The sequence shown here is derived from an EMBL/GenBank/DDBJ whole genome shotgun (WGS) entry which is preliminary data.</text>
</comment>
<dbReference type="EMBL" id="JACHLY010000001">
    <property type="protein sequence ID" value="MBB5996852.1"/>
    <property type="molecule type" value="Genomic_DNA"/>
</dbReference>
<dbReference type="Gene3D" id="3.20.180.10">
    <property type="entry name" value="PNP-oxidase-like"/>
    <property type="match status" value="1"/>
</dbReference>
<sequence>MWCQGSLEEVPAADRRSAALAVWERDPDEALLAAAARRREPGSPVLLRATVHRVIYHTYDAAGMIEGSDFALARPHPGTVPAEEIIERVNDRYRDELTRAVQRLPHAPRGAAWLWELDPHGATVWIGAPEGTGTSLVRVPWNRPAEGACQLERALFDFLTGDGPGQDGRPAPERHHRCRRGRAPGG</sequence>
<dbReference type="Proteomes" id="UP000578077">
    <property type="component" value="Unassembled WGS sequence"/>
</dbReference>
<gene>
    <name evidence="2" type="ORF">HNR25_000603</name>
</gene>
<name>A0A841E2C1_9ACTN</name>
<reference evidence="2 3" key="1">
    <citation type="submission" date="2020-08" db="EMBL/GenBank/DDBJ databases">
        <title>Sequencing the genomes of 1000 actinobacteria strains.</title>
        <authorList>
            <person name="Klenk H.-P."/>
        </authorList>
    </citation>
    <scope>NUCLEOTIDE SEQUENCE [LARGE SCALE GENOMIC DNA]</scope>
    <source>
        <strain evidence="2 3">DSM 44593</strain>
    </source>
</reference>
<feature type="region of interest" description="Disordered" evidence="1">
    <location>
        <begin position="160"/>
        <end position="186"/>
    </location>
</feature>